<protein>
    <submittedName>
        <fullName evidence="2">Uncharacterized protein</fullName>
    </submittedName>
</protein>
<keyword evidence="1" id="KW-1133">Transmembrane helix</keyword>
<name>A0A1D8N602_YARLL</name>
<reference evidence="2 3" key="1">
    <citation type="journal article" date="2016" name="PLoS ONE">
        <title>Sequence Assembly of Yarrowia lipolytica Strain W29/CLIB89 Shows Transposable Element Diversity.</title>
        <authorList>
            <person name="Magnan C."/>
            <person name="Yu J."/>
            <person name="Chang I."/>
            <person name="Jahn E."/>
            <person name="Kanomata Y."/>
            <person name="Wu J."/>
            <person name="Zeller M."/>
            <person name="Oakes M."/>
            <person name="Baldi P."/>
            <person name="Sandmeyer S."/>
        </authorList>
    </citation>
    <scope>NUCLEOTIDE SEQUENCE [LARGE SCALE GENOMIC DNA]</scope>
    <source>
        <strain evidence="3">CLIB89(W29)</strain>
    </source>
</reference>
<organism evidence="2 3">
    <name type="scientific">Yarrowia lipolytica</name>
    <name type="common">Candida lipolytica</name>
    <dbReference type="NCBI Taxonomy" id="4952"/>
    <lineage>
        <taxon>Eukaryota</taxon>
        <taxon>Fungi</taxon>
        <taxon>Dikarya</taxon>
        <taxon>Ascomycota</taxon>
        <taxon>Saccharomycotina</taxon>
        <taxon>Dipodascomycetes</taxon>
        <taxon>Dipodascales</taxon>
        <taxon>Dipodascales incertae sedis</taxon>
        <taxon>Yarrowia</taxon>
    </lineage>
</organism>
<proteinExistence type="predicted"/>
<keyword evidence="1" id="KW-0472">Membrane</keyword>
<dbReference type="Proteomes" id="UP000182444">
    <property type="component" value="Chromosome 1B"/>
</dbReference>
<feature type="transmembrane region" description="Helical" evidence="1">
    <location>
        <begin position="12"/>
        <end position="30"/>
    </location>
</feature>
<dbReference type="RefSeq" id="XP_068138038.1">
    <property type="nucleotide sequence ID" value="XM_068281937.1"/>
</dbReference>
<dbReference type="GeneID" id="94582600"/>
<sequence>MSCLDRQTTGPYWGSGLQPASCLIFLLLLFHRLSPFRLKPTSVRTNWVFGKPCSEPRRKENDICQQEAVPRCCIRSSDSVETTSMVLTRLTYSKSIRKAVKGQIKGLKFVKIDVAGDAK</sequence>
<dbReference type="VEuPathDB" id="FungiDB:YALI1_B01892g"/>
<evidence type="ECO:0000256" key="1">
    <source>
        <dbReference type="SAM" id="Phobius"/>
    </source>
</evidence>
<dbReference type="AlphaFoldDB" id="A0A1D8N602"/>
<evidence type="ECO:0000313" key="2">
    <source>
        <dbReference type="EMBL" id="AOW01056.1"/>
    </source>
</evidence>
<evidence type="ECO:0000313" key="3">
    <source>
        <dbReference type="Proteomes" id="UP000182444"/>
    </source>
</evidence>
<accession>A0A1D8N602</accession>
<keyword evidence="1" id="KW-0812">Transmembrane</keyword>
<dbReference type="EMBL" id="CP017554">
    <property type="protein sequence ID" value="AOW01056.1"/>
    <property type="molecule type" value="Genomic_DNA"/>
</dbReference>
<gene>
    <name evidence="2" type="ORF">YALI1_B01892g</name>
</gene>